<reference evidence="1 2" key="1">
    <citation type="submission" date="2016-02" db="EMBL/GenBank/DDBJ databases">
        <title>Ulvibacter sp. LPB0005, isolated from Thais luteostoma.</title>
        <authorList>
            <person name="Shin S.-K."/>
            <person name="Yi H."/>
        </authorList>
    </citation>
    <scope>NUCLEOTIDE SEQUENCE [LARGE SCALE GENOMIC DNA]</scope>
    <source>
        <strain evidence="1 2">LPB0005</strain>
    </source>
</reference>
<protein>
    <submittedName>
        <fullName evidence="1">Uncharacterized protein</fullName>
    </submittedName>
</protein>
<dbReference type="AlphaFoldDB" id="A0A167H442"/>
<dbReference type="EMBL" id="LRXL01000045">
    <property type="protein sequence ID" value="OAB78195.1"/>
    <property type="molecule type" value="Genomic_DNA"/>
</dbReference>
<organism evidence="1 2">
    <name type="scientific">Cochleicola gelatinilyticus</name>
    <dbReference type="NCBI Taxonomy" id="1763537"/>
    <lineage>
        <taxon>Bacteria</taxon>
        <taxon>Pseudomonadati</taxon>
        <taxon>Bacteroidota</taxon>
        <taxon>Flavobacteriia</taxon>
        <taxon>Flavobacteriales</taxon>
        <taxon>Flavobacteriaceae</taxon>
        <taxon>Cochleicola</taxon>
    </lineage>
</organism>
<sequence length="113" mass="13129">MNMGDCFLSYRISYLKEMKVYDNNGDFSECGPSLKASWSLVTNTNGSFIKVTGEQLPKLFNIPENYKYFQIDSLSEEILNLRFEHAQFSGKKSIIIDHFVPENALVENRDFHY</sequence>
<proteinExistence type="predicted"/>
<keyword evidence="2" id="KW-1185">Reference proteome</keyword>
<dbReference type="Proteomes" id="UP000077013">
    <property type="component" value="Unassembled WGS sequence"/>
</dbReference>
<evidence type="ECO:0000313" key="2">
    <source>
        <dbReference type="Proteomes" id="UP000077013"/>
    </source>
</evidence>
<accession>A0A167H442</accession>
<comment type="caution">
    <text evidence="1">The sequence shown here is derived from an EMBL/GenBank/DDBJ whole genome shotgun (WGS) entry which is preliminary data.</text>
</comment>
<name>A0A167H442_9FLAO</name>
<gene>
    <name evidence="1" type="ORF">ULVI_12000</name>
</gene>
<evidence type="ECO:0000313" key="1">
    <source>
        <dbReference type="EMBL" id="OAB78195.1"/>
    </source>
</evidence>